<dbReference type="PATRIC" id="fig|1605367.3.peg.4011"/>
<dbReference type="OrthoDB" id="975117at2"/>
<dbReference type="CDD" id="cd12956">
    <property type="entry name" value="CBM_SusE-F_like"/>
    <property type="match status" value="3"/>
</dbReference>
<dbReference type="PROSITE" id="PS51257">
    <property type="entry name" value="PROKAR_LIPOPROTEIN"/>
    <property type="match status" value="1"/>
</dbReference>
<name>A0A0P7C245_9BACT</name>
<dbReference type="GO" id="GO:2001070">
    <property type="term" value="F:starch binding"/>
    <property type="evidence" value="ECO:0007669"/>
    <property type="project" value="InterPro"/>
</dbReference>
<dbReference type="InterPro" id="IPR025970">
    <property type="entry name" value="SusE"/>
</dbReference>
<proteinExistence type="predicted"/>
<sequence length="433" mass="46631">MNKVINKLFFFFGILTVLSSCEKEEIRAVLNSGAKPVVSVSSQSLQLNKESADANALTVSWAEPEFGFNAGTQYRVLIDKSGNNFADAQVFTTGTETSKSWTHKQLNNLLISMGIEPDTEGAIDIAVESLLSDKVSQRSDAANLTAMPYLDKLDLSSPWGVVGSGAVNGWNGPDMPFYKTGDAGVYVAYVMLLDGEIKIRENNDWAVNYGDNGADGTLERDGANIAVEAGSYAITFNENDLTYTIEPLSWGIVGSGAPNGWNGPDLEFMYDPSSDQWRAIATLADGEIKIRKNNDWGLNYGDDGADGTLDRDGANIAVRAGTYLVTLNLNDLTIVIEEVDIPGIVGSAAPNGWDGPDVSLMPDFSRDGVWVAYNVELADGEIKFRMNNDWGVNYGDDNADGSLERDAANIAVSAGVYDIEVDLASLTYTITAK</sequence>
<comment type="caution">
    <text evidence="2">The sequence shown here is derived from an EMBL/GenBank/DDBJ whole genome shotgun (WGS) entry which is preliminary data.</text>
</comment>
<feature type="domain" description="SusE outer membrane protein" evidence="1">
    <location>
        <begin position="23"/>
        <end position="127"/>
    </location>
</feature>
<accession>A0A0P7C245</accession>
<reference evidence="2 3" key="1">
    <citation type="submission" date="2015-07" db="EMBL/GenBank/DDBJ databases">
        <title>The draft genome sequence of Leadbetterella sp. JN14-9.</title>
        <authorList>
            <person name="Liu Y."/>
            <person name="Du J."/>
            <person name="Shao Z."/>
        </authorList>
    </citation>
    <scope>NUCLEOTIDE SEQUENCE [LARGE SCALE GENOMIC DNA]</scope>
    <source>
        <strain evidence="2 3">JN14-9</strain>
    </source>
</reference>
<dbReference type="EMBL" id="LGTQ01000009">
    <property type="protein sequence ID" value="KPM48094.1"/>
    <property type="molecule type" value="Genomic_DNA"/>
</dbReference>
<dbReference type="STRING" id="1605367.AFM12_12990"/>
<gene>
    <name evidence="2" type="ORF">AFM12_12990</name>
</gene>
<protein>
    <recommendedName>
        <fullName evidence="1">SusE outer membrane protein domain-containing protein</fullName>
    </recommendedName>
</protein>
<keyword evidence="3" id="KW-1185">Reference proteome</keyword>
<dbReference type="RefSeq" id="WP_055148860.1">
    <property type="nucleotide sequence ID" value="NZ_JXSZ01000009.1"/>
</dbReference>
<evidence type="ECO:0000259" key="1">
    <source>
        <dbReference type="Pfam" id="PF14292"/>
    </source>
</evidence>
<dbReference type="AlphaFoldDB" id="A0A0P7C245"/>
<dbReference type="Pfam" id="PF14292">
    <property type="entry name" value="SusE"/>
    <property type="match status" value="1"/>
</dbReference>
<dbReference type="Proteomes" id="UP000050454">
    <property type="component" value="Unassembled WGS sequence"/>
</dbReference>
<dbReference type="Gene3D" id="2.60.40.3620">
    <property type="match status" value="3"/>
</dbReference>
<evidence type="ECO:0000313" key="2">
    <source>
        <dbReference type="EMBL" id="KPM48094.1"/>
    </source>
</evidence>
<evidence type="ECO:0000313" key="3">
    <source>
        <dbReference type="Proteomes" id="UP000050454"/>
    </source>
</evidence>
<organism evidence="2 3">
    <name type="scientific">Jiulongibacter sediminis</name>
    <dbReference type="NCBI Taxonomy" id="1605367"/>
    <lineage>
        <taxon>Bacteria</taxon>
        <taxon>Pseudomonadati</taxon>
        <taxon>Bacteroidota</taxon>
        <taxon>Cytophagia</taxon>
        <taxon>Cytophagales</taxon>
        <taxon>Leadbetterellaceae</taxon>
        <taxon>Jiulongibacter</taxon>
    </lineage>
</organism>
<dbReference type="GO" id="GO:0019867">
    <property type="term" value="C:outer membrane"/>
    <property type="evidence" value="ECO:0007669"/>
    <property type="project" value="InterPro"/>
</dbReference>